<accession>A0A0M3UH31</accession>
<dbReference type="Pfam" id="PF02614">
    <property type="entry name" value="UxaC"/>
    <property type="match status" value="1"/>
</dbReference>
<dbReference type="GO" id="GO:0019698">
    <property type="term" value="P:D-galacturonate catabolic process"/>
    <property type="evidence" value="ECO:0007669"/>
    <property type="project" value="TreeGrafter"/>
</dbReference>
<keyword evidence="8" id="KW-1185">Reference proteome</keyword>
<dbReference type="EC" id="5.3.1.12" evidence="4"/>
<evidence type="ECO:0000256" key="2">
    <source>
        <dbReference type="ARBA" id="ARBA00004892"/>
    </source>
</evidence>
<protein>
    <recommendedName>
        <fullName evidence="5">Uronate isomerase</fullName>
        <ecNumber evidence="4">5.3.1.12</ecNumber>
    </recommendedName>
</protein>
<evidence type="ECO:0000256" key="4">
    <source>
        <dbReference type="ARBA" id="ARBA00012546"/>
    </source>
</evidence>
<dbReference type="Gene3D" id="1.10.2020.10">
    <property type="entry name" value="uronate isomerase, domain 2, chain A"/>
    <property type="match status" value="1"/>
</dbReference>
<evidence type="ECO:0000256" key="6">
    <source>
        <dbReference type="ARBA" id="ARBA00023235"/>
    </source>
</evidence>
<reference evidence="8" key="1">
    <citation type="submission" date="2015-09" db="EMBL/GenBank/DDBJ databases">
        <title>Complete genome of Arthrobacter alpinus strain R3.8.</title>
        <authorList>
            <person name="See-Too W.S."/>
            <person name="Chan K.G."/>
        </authorList>
    </citation>
    <scope>NUCLEOTIDE SEQUENCE [LARGE SCALE GENOMIC DNA]</scope>
    <source>
        <strain evidence="8">R3.8</strain>
    </source>
</reference>
<dbReference type="InterPro" id="IPR032466">
    <property type="entry name" value="Metal_Hydrolase"/>
</dbReference>
<gene>
    <name evidence="7" type="ORF">AOC05_10400</name>
</gene>
<comment type="catalytic activity">
    <reaction evidence="1">
        <text>D-glucuronate = D-fructuronate</text>
        <dbReference type="Rhea" id="RHEA:13049"/>
        <dbReference type="ChEBI" id="CHEBI:58720"/>
        <dbReference type="ChEBI" id="CHEBI:59863"/>
        <dbReference type="EC" id="5.3.1.12"/>
    </reaction>
</comment>
<dbReference type="GO" id="GO:0042840">
    <property type="term" value="P:D-glucuronate catabolic process"/>
    <property type="evidence" value="ECO:0007669"/>
    <property type="project" value="TreeGrafter"/>
</dbReference>
<dbReference type="PATRIC" id="fig|656366.3.peg.2247"/>
<dbReference type="UniPathway" id="UPA00246"/>
<evidence type="ECO:0000256" key="3">
    <source>
        <dbReference type="ARBA" id="ARBA00008397"/>
    </source>
</evidence>
<dbReference type="AlphaFoldDB" id="A0A0M3UH31"/>
<dbReference type="GO" id="GO:0008880">
    <property type="term" value="F:glucuronate isomerase activity"/>
    <property type="evidence" value="ECO:0007669"/>
    <property type="project" value="UniProtKB-EC"/>
</dbReference>
<dbReference type="PANTHER" id="PTHR30068">
    <property type="entry name" value="URONATE ISOMERASE"/>
    <property type="match status" value="1"/>
</dbReference>
<organism evidence="7 8">
    <name type="scientific">Arthrobacter alpinus</name>
    <dbReference type="NCBI Taxonomy" id="656366"/>
    <lineage>
        <taxon>Bacteria</taxon>
        <taxon>Bacillati</taxon>
        <taxon>Actinomycetota</taxon>
        <taxon>Actinomycetes</taxon>
        <taxon>Micrococcales</taxon>
        <taxon>Micrococcaceae</taxon>
        <taxon>Arthrobacter</taxon>
    </lineage>
</organism>
<comment type="similarity">
    <text evidence="3">Belongs to the metallo-dependent hydrolases superfamily. Uronate isomerase family.</text>
</comment>
<name>A0A0M3UH31_9MICC</name>
<dbReference type="KEGG" id="aaq:AOC05_10400"/>
<evidence type="ECO:0000256" key="1">
    <source>
        <dbReference type="ARBA" id="ARBA00001165"/>
    </source>
</evidence>
<dbReference type="NCBIfam" id="NF002794">
    <property type="entry name" value="PRK02925.1"/>
    <property type="match status" value="1"/>
</dbReference>
<dbReference type="EMBL" id="CP012677">
    <property type="protein sequence ID" value="ALE94155.1"/>
    <property type="molecule type" value="Genomic_DNA"/>
</dbReference>
<sequence length="457" mass="50584">MLPADPGTRSIARDLLARVEDLPIISPHGHVEASMLELDTPFPDPATLLVSPDHYVTRLIHASGVPLERLRVGGGTAVEPREAWREFAKAWPLFDGTASGYWMRDSFEHVFALSAEPSAENSDALFDELDAKLKSPAFRPRQLFEDFNIEVLATTDDPLDDLAAHAAIAKDPNFTGRVVPTFRPDAYIKFAAAGWTERVQQLVDSAGDGLAGYAGYIRAMENRRQYFVEHGAVSSDHGSRTAMTLRLGETTAAELFEKARHGKASDADADIFEAHMMYQMARMAVADGLVMTLHPGVFRNHHTASFNKFGVDTGHDIPFPVSYTEALRPMLEDFGTAPGFHFIPFTIDETVFSREIAPLAGFYPSVFIGAPWWFLDAPDAMLRFRSAVTETAGFSRSSGFIDDTRAFCSIPARHNTSRRIEASFLARLVAERRVSEARAHEIIIDIVDAAPRRAFKL</sequence>
<dbReference type="PANTHER" id="PTHR30068:SF4">
    <property type="entry name" value="URONATE ISOMERASE"/>
    <property type="match status" value="1"/>
</dbReference>
<evidence type="ECO:0000313" key="8">
    <source>
        <dbReference type="Proteomes" id="UP000062833"/>
    </source>
</evidence>
<dbReference type="Proteomes" id="UP000062833">
    <property type="component" value="Chromosome"/>
</dbReference>
<evidence type="ECO:0000313" key="7">
    <source>
        <dbReference type="EMBL" id="ALE94155.1"/>
    </source>
</evidence>
<dbReference type="InterPro" id="IPR003766">
    <property type="entry name" value="Uronate_isomerase"/>
</dbReference>
<proteinExistence type="inferred from homology"/>
<dbReference type="SUPFAM" id="SSF51556">
    <property type="entry name" value="Metallo-dependent hydrolases"/>
    <property type="match status" value="1"/>
</dbReference>
<comment type="pathway">
    <text evidence="2">Carbohydrate metabolism; pentose and glucuronate interconversion.</text>
</comment>
<evidence type="ECO:0000256" key="5">
    <source>
        <dbReference type="ARBA" id="ARBA00020555"/>
    </source>
</evidence>
<keyword evidence="6 7" id="KW-0413">Isomerase</keyword>
<dbReference type="Gene3D" id="3.20.20.140">
    <property type="entry name" value="Metal-dependent hydrolases"/>
    <property type="match status" value="1"/>
</dbReference>